<evidence type="ECO:0000259" key="7">
    <source>
        <dbReference type="PROSITE" id="PS51382"/>
    </source>
</evidence>
<feature type="transmembrane region" description="Helical" evidence="6">
    <location>
        <begin position="1146"/>
        <end position="1166"/>
    </location>
</feature>
<evidence type="ECO:0000256" key="3">
    <source>
        <dbReference type="ARBA" id="ARBA00022989"/>
    </source>
</evidence>
<evidence type="ECO:0000256" key="6">
    <source>
        <dbReference type="SAM" id="Phobius"/>
    </source>
</evidence>
<feature type="transmembrane region" description="Helical" evidence="6">
    <location>
        <begin position="975"/>
        <end position="995"/>
    </location>
</feature>
<protein>
    <recommendedName>
        <fullName evidence="7">SPX domain-containing protein</fullName>
    </recommendedName>
</protein>
<sequence length="1214" mass="133983">MKYGKSLRLARRPGWEAAYVDYNQLKAILEQIEEIWSHVQMTQWSEEYEEDEDDIGPDFHAQDGSDWIQTFRASPRRGNPFPPAVMHGSRTPSPANVPPNHNNNTHYGLNPHSLPQHHPHNPHPQNPNPNTARSHFQRLSVIFHLNANPNPNNRQPQSPFHKAADLKVRHLAERFLGLLQSEIEKVSLFALSRVGELSDTVGSLRFGDGLMSTDDTDPKLLLGLGTDSEFEQSDNDSTNSSPSSDDENNESSDDDDSLSPLNNNNNPSPVMVPLDTKRTASLPFHHHLQSQSHLPPSTTASEKGANAFRPMFSDHFLGEESILVSAVDEADSYTLIGTELLHLLRFICVNAMAARKILKKHDKLLSNRMMGSYYSRKNKPQNPNEMSRTSSQASLPIYQPPQQPQNHSHPHTPAPHPHPSSPTRAVTFTPSESNVSHRLSGTADAHLRTLCNSAGISAISASLTAALIEFETAHYRAEEITRQTAERVEQGTAGYQSLKFESIHTSPPKTNRETSQNLNLPVRRLRNVVESIRTVRVVADVAYHPFEAFLSRRALTVTGSKLGDLGGQSLSALSFMLKYDPTTASTQPAQFILEDMIEYTDQKDGHKFISTFQDTVNEIMNLASIFLYTTNYYIISPTSNSYAELLKAPDSSFGGALVGASSSSAFFAAFLYSVWMLHGNFKSALSFSAFCPIIGNVLYSYALTIESLQTAYIGRLLVGLGSCEVCNRLFITNTSTKSNLTSACARFVAASAVGMSAGPFIASLLDAFAGRDVEVDVQFLGGLVFNHVTGPGWVMAAAWIVQFLMLLFYFKEPKVITKHGDEEYVDDEPPPSSSPSNFKLPHQHQQSRDSPPDSPPTPPPLSSPSVTPRQSSETINKMDDSVATPSPTVWETLNPAVQKSLNEDSDEEKQKLLGSDDESYGATHGSNETENSEDPSPSSPFSSFKCLPVPYFLSPAFLSHLKSLAKKFTTSIRDYRALILSNHAFPVTLLLFGLIELTDEILINSVSLITRRYFRWHGASAGLFIAGLGIFVLPANYVVDKLSTTHDERNLARFFLYFCFVGVVIAINFEALLGFPNHLDHSVNVNIGDISSPDADHPAISKKVHVYDNPFGLYQYIVGVTWLFMGTIMLEGVVTSLMAKSCPSKLNNTFVNAGLLATLIGTAGRVMADGFIVGAGYLHSREGLDFVNSVFLQVLVFIGLSIWLVHRSFYHLLH</sequence>
<keyword evidence="3 6" id="KW-1133">Transmembrane helix</keyword>
<feature type="region of interest" description="Disordered" evidence="5">
    <location>
        <begin position="76"/>
        <end position="132"/>
    </location>
</feature>
<feature type="transmembrane region" description="Helical" evidence="6">
    <location>
        <begin position="684"/>
        <end position="705"/>
    </location>
</feature>
<feature type="region of interest" description="Disordered" evidence="5">
    <location>
        <begin position="205"/>
        <end position="274"/>
    </location>
</feature>
<evidence type="ECO:0000256" key="1">
    <source>
        <dbReference type="ARBA" id="ARBA00004141"/>
    </source>
</evidence>
<dbReference type="Proteomes" id="UP001165122">
    <property type="component" value="Unassembled WGS sequence"/>
</dbReference>
<feature type="compositionally biased region" description="Polar residues" evidence="5">
    <location>
        <begin position="424"/>
        <end position="437"/>
    </location>
</feature>
<organism evidence="8 9">
    <name type="scientific">Triparma laevis f. longispina</name>
    <dbReference type="NCBI Taxonomy" id="1714387"/>
    <lineage>
        <taxon>Eukaryota</taxon>
        <taxon>Sar</taxon>
        <taxon>Stramenopiles</taxon>
        <taxon>Ochrophyta</taxon>
        <taxon>Bolidophyceae</taxon>
        <taxon>Parmales</taxon>
        <taxon>Triparmaceae</taxon>
        <taxon>Triparma</taxon>
    </lineage>
</organism>
<dbReference type="EMBL" id="BRXW01000281">
    <property type="protein sequence ID" value="GMI17194.1"/>
    <property type="molecule type" value="Genomic_DNA"/>
</dbReference>
<comment type="caution">
    <text evidence="8">The sequence shown here is derived from an EMBL/GenBank/DDBJ whole genome shotgun (WGS) entry which is preliminary data.</text>
</comment>
<dbReference type="InterPro" id="IPR036259">
    <property type="entry name" value="MFS_trans_sf"/>
</dbReference>
<feature type="compositionally biased region" description="Acidic residues" evidence="5">
    <location>
        <begin position="244"/>
        <end position="257"/>
    </location>
</feature>
<feature type="domain" description="SPX" evidence="7">
    <location>
        <begin position="1"/>
        <end position="375"/>
    </location>
</feature>
<feature type="compositionally biased region" description="Low complexity" evidence="5">
    <location>
        <begin position="258"/>
        <end position="269"/>
    </location>
</feature>
<dbReference type="AlphaFoldDB" id="A0A9W7KZL7"/>
<dbReference type="GO" id="GO:0016020">
    <property type="term" value="C:membrane"/>
    <property type="evidence" value="ECO:0007669"/>
    <property type="project" value="UniProtKB-SubCell"/>
</dbReference>
<feature type="region of interest" description="Disordered" evidence="5">
    <location>
        <begin position="821"/>
        <end position="939"/>
    </location>
</feature>
<feature type="compositionally biased region" description="Polar residues" evidence="5">
    <location>
        <begin position="883"/>
        <end position="900"/>
    </location>
</feature>
<feature type="transmembrane region" description="Helical" evidence="6">
    <location>
        <begin position="790"/>
        <end position="810"/>
    </location>
</feature>
<evidence type="ECO:0000256" key="2">
    <source>
        <dbReference type="ARBA" id="ARBA00022692"/>
    </source>
</evidence>
<gene>
    <name evidence="8" type="ORF">TrLO_g6311</name>
</gene>
<accession>A0A9W7KZL7</accession>
<feature type="compositionally biased region" description="Polar residues" evidence="5">
    <location>
        <begin position="90"/>
        <end position="107"/>
    </location>
</feature>
<reference evidence="9" key="1">
    <citation type="journal article" date="2023" name="Commun. Biol.">
        <title>Genome analysis of Parmales, the sister group of diatoms, reveals the evolutionary specialization of diatoms from phago-mixotrophs to photoautotrophs.</title>
        <authorList>
            <person name="Ban H."/>
            <person name="Sato S."/>
            <person name="Yoshikawa S."/>
            <person name="Yamada K."/>
            <person name="Nakamura Y."/>
            <person name="Ichinomiya M."/>
            <person name="Sato N."/>
            <person name="Blanc-Mathieu R."/>
            <person name="Endo H."/>
            <person name="Kuwata A."/>
            <person name="Ogata H."/>
        </authorList>
    </citation>
    <scope>NUCLEOTIDE SEQUENCE [LARGE SCALE GENOMIC DNA]</scope>
    <source>
        <strain evidence="9">NIES 3700</strain>
    </source>
</reference>
<evidence type="ECO:0000313" key="8">
    <source>
        <dbReference type="EMBL" id="GMI17194.1"/>
    </source>
</evidence>
<name>A0A9W7KZL7_9STRA</name>
<evidence type="ECO:0000313" key="9">
    <source>
        <dbReference type="Proteomes" id="UP001165122"/>
    </source>
</evidence>
<feature type="transmembrane region" description="Helical" evidence="6">
    <location>
        <begin position="1113"/>
        <end position="1134"/>
    </location>
</feature>
<dbReference type="PANTHER" id="PTHR23510">
    <property type="entry name" value="INNER MEMBRANE TRANSPORT PROTEIN YAJR"/>
    <property type="match status" value="1"/>
</dbReference>
<evidence type="ECO:0000256" key="4">
    <source>
        <dbReference type="ARBA" id="ARBA00023136"/>
    </source>
</evidence>
<dbReference type="SUPFAM" id="SSF103473">
    <property type="entry name" value="MFS general substrate transporter"/>
    <property type="match status" value="1"/>
</dbReference>
<feature type="compositionally biased region" description="Polar residues" evidence="5">
    <location>
        <begin position="380"/>
        <end position="394"/>
    </location>
</feature>
<keyword evidence="9" id="KW-1185">Reference proteome</keyword>
<feature type="transmembrane region" description="Helical" evidence="6">
    <location>
        <begin position="711"/>
        <end position="731"/>
    </location>
</feature>
<dbReference type="InterPro" id="IPR051068">
    <property type="entry name" value="MFS_Domain-Containing_Protein"/>
</dbReference>
<keyword evidence="4 6" id="KW-0472">Membrane</keyword>
<dbReference type="Gene3D" id="1.20.1250.20">
    <property type="entry name" value="MFS general substrate transporter like domains"/>
    <property type="match status" value="1"/>
</dbReference>
<proteinExistence type="predicted"/>
<feature type="transmembrane region" description="Helical" evidence="6">
    <location>
        <begin position="1015"/>
        <end position="1039"/>
    </location>
</feature>
<dbReference type="InterPro" id="IPR004331">
    <property type="entry name" value="SPX_dom"/>
</dbReference>
<feature type="region of interest" description="Disordered" evidence="5">
    <location>
        <begin position="373"/>
        <end position="437"/>
    </location>
</feature>
<feature type="compositionally biased region" description="Pro residues" evidence="5">
    <location>
        <begin position="852"/>
        <end position="862"/>
    </location>
</feature>
<dbReference type="PANTHER" id="PTHR23510:SF64">
    <property type="entry name" value="INNER MEMBRANE TRANSPORT PROTEIN YAJR"/>
    <property type="match status" value="1"/>
</dbReference>
<feature type="transmembrane region" description="Helical" evidence="6">
    <location>
        <begin position="1051"/>
        <end position="1069"/>
    </location>
</feature>
<feature type="transmembrane region" description="Helical" evidence="6">
    <location>
        <begin position="1186"/>
        <end position="1205"/>
    </location>
</feature>
<keyword evidence="2 6" id="KW-0812">Transmembrane</keyword>
<dbReference type="OrthoDB" id="5588846at2759"/>
<feature type="transmembrane region" description="Helical" evidence="6">
    <location>
        <begin position="743"/>
        <end position="770"/>
    </location>
</feature>
<evidence type="ECO:0000256" key="5">
    <source>
        <dbReference type="SAM" id="MobiDB-lite"/>
    </source>
</evidence>
<dbReference type="PROSITE" id="PS51382">
    <property type="entry name" value="SPX"/>
    <property type="match status" value="1"/>
</dbReference>
<comment type="subcellular location">
    <subcellularLocation>
        <location evidence="1">Membrane</location>
        <topology evidence="1">Multi-pass membrane protein</topology>
    </subcellularLocation>
</comment>
<dbReference type="Pfam" id="PF03105">
    <property type="entry name" value="SPX"/>
    <property type="match status" value="1"/>
</dbReference>
<feature type="transmembrane region" description="Helical" evidence="6">
    <location>
        <begin position="653"/>
        <end position="672"/>
    </location>
</feature>
<feature type="compositionally biased region" description="Low complexity" evidence="5">
    <location>
        <begin position="926"/>
        <end position="939"/>
    </location>
</feature>